<comment type="caution">
    <text evidence="2">The sequence shown here is derived from an EMBL/GenBank/DDBJ whole genome shotgun (WGS) entry which is preliminary data.</text>
</comment>
<keyword evidence="1" id="KW-0812">Transmembrane</keyword>
<organism evidence="2 3">
    <name type="scientific">Halomonas dongshanensis</name>
    <dbReference type="NCBI Taxonomy" id="2890835"/>
    <lineage>
        <taxon>Bacteria</taxon>
        <taxon>Pseudomonadati</taxon>
        <taxon>Pseudomonadota</taxon>
        <taxon>Gammaproteobacteria</taxon>
        <taxon>Oceanospirillales</taxon>
        <taxon>Halomonadaceae</taxon>
        <taxon>Halomonas</taxon>
    </lineage>
</organism>
<gene>
    <name evidence="2" type="ORF">LLY24_05385</name>
</gene>
<evidence type="ECO:0000313" key="3">
    <source>
        <dbReference type="Proteomes" id="UP001165542"/>
    </source>
</evidence>
<feature type="transmembrane region" description="Helical" evidence="1">
    <location>
        <begin position="229"/>
        <end position="258"/>
    </location>
</feature>
<sequence>MSDDVQTLGHRELTPNERFHVRQIALFKRLGLHATAIIGAIFGLLALPVFALALGLLLRFQFIVALIAAATAALMGYLARSMIRHGRRRRLHIAPQVSMIKGILEERADRYSNPNGGVTILHEHIVGPFEFIRPLDAEVIFRPFVGRVFEAHVVELYYQTSNGALIPLKKKREAVLLKLGEEVDIDGVYRTYGRLYFYRYFLGHAMIIGPSALLSLVLMHYTIPLASAYGLGFFTGMLAMIVPLAVAFAVGSMVYFLYRALRKRIDPGFVKTHKERLRG</sequence>
<keyword evidence="1" id="KW-0472">Membrane</keyword>
<keyword evidence="3" id="KW-1185">Reference proteome</keyword>
<dbReference type="Proteomes" id="UP001165542">
    <property type="component" value="Unassembled WGS sequence"/>
</dbReference>
<name>A0ABT2EB09_9GAMM</name>
<protein>
    <submittedName>
        <fullName evidence="2">Uncharacterized protein</fullName>
    </submittedName>
</protein>
<dbReference type="RefSeq" id="WP_259035264.1">
    <property type="nucleotide sequence ID" value="NZ_JAJISC010000002.1"/>
</dbReference>
<feature type="transmembrane region" description="Helical" evidence="1">
    <location>
        <begin position="60"/>
        <end position="79"/>
    </location>
</feature>
<dbReference type="EMBL" id="JAJISC010000002">
    <property type="protein sequence ID" value="MCS2608755.1"/>
    <property type="molecule type" value="Genomic_DNA"/>
</dbReference>
<evidence type="ECO:0000313" key="2">
    <source>
        <dbReference type="EMBL" id="MCS2608755.1"/>
    </source>
</evidence>
<proteinExistence type="predicted"/>
<keyword evidence="1" id="KW-1133">Transmembrane helix</keyword>
<feature type="transmembrane region" description="Helical" evidence="1">
    <location>
        <begin position="30"/>
        <end position="54"/>
    </location>
</feature>
<feature type="transmembrane region" description="Helical" evidence="1">
    <location>
        <begin position="200"/>
        <end position="223"/>
    </location>
</feature>
<reference evidence="2" key="1">
    <citation type="submission" date="2021-11" db="EMBL/GenBank/DDBJ databases">
        <title>Halomonas sp., isolated from a coastal aquaculture zone in Dongshan Bay.</title>
        <authorList>
            <person name="Lin W."/>
        </authorList>
    </citation>
    <scope>NUCLEOTIDE SEQUENCE</scope>
    <source>
        <strain evidence="2">Yzlin-01</strain>
    </source>
</reference>
<evidence type="ECO:0000256" key="1">
    <source>
        <dbReference type="SAM" id="Phobius"/>
    </source>
</evidence>
<accession>A0ABT2EB09</accession>